<evidence type="ECO:0000313" key="2">
    <source>
        <dbReference type="EMBL" id="QNG47365.1"/>
    </source>
</evidence>
<dbReference type="EMBL" id="CP060122">
    <property type="protein sequence ID" value="QNG47365.1"/>
    <property type="molecule type" value="Genomic_DNA"/>
</dbReference>
<evidence type="ECO:0000259" key="1">
    <source>
        <dbReference type="Pfam" id="PF08818"/>
    </source>
</evidence>
<gene>
    <name evidence="2" type="ORF">H3V42_07075</name>
</gene>
<proteinExistence type="predicted"/>
<evidence type="ECO:0000313" key="3">
    <source>
        <dbReference type="Proteomes" id="UP000515377"/>
    </source>
</evidence>
<organism evidence="2 3">
    <name type="scientific">Sphingobium yanoikuyae</name>
    <name type="common">Sphingomonas yanoikuyae</name>
    <dbReference type="NCBI Taxonomy" id="13690"/>
    <lineage>
        <taxon>Bacteria</taxon>
        <taxon>Pseudomonadati</taxon>
        <taxon>Pseudomonadota</taxon>
        <taxon>Alphaproteobacteria</taxon>
        <taxon>Sphingomonadales</taxon>
        <taxon>Sphingomonadaceae</taxon>
        <taxon>Sphingobium</taxon>
    </lineage>
</organism>
<protein>
    <submittedName>
        <fullName evidence="2">DUF1801 domain-containing protein</fullName>
    </submittedName>
</protein>
<name>A0A9X7YEA5_SPHYA</name>
<feature type="domain" description="YdhG-like" evidence="1">
    <location>
        <begin position="28"/>
        <end position="127"/>
    </location>
</feature>
<dbReference type="Pfam" id="PF08818">
    <property type="entry name" value="DUF1801"/>
    <property type="match status" value="1"/>
</dbReference>
<accession>A0A9X7YEA5</accession>
<dbReference type="AlphaFoldDB" id="A0A9X7YEA5"/>
<reference evidence="2 3" key="1">
    <citation type="submission" date="2020-07" db="EMBL/GenBank/DDBJ databases">
        <title>Whole genome sequence of Sphingobium yanoikuyae A3.</title>
        <authorList>
            <person name="Han S.-S."/>
        </authorList>
    </citation>
    <scope>NUCLEOTIDE SEQUENCE [LARGE SCALE GENOMIC DNA]</scope>
    <source>
        <strain evidence="2 3">A3</strain>
    </source>
</reference>
<dbReference type="Proteomes" id="UP000515377">
    <property type="component" value="Chromosome"/>
</dbReference>
<dbReference type="InterPro" id="IPR014922">
    <property type="entry name" value="YdhG-like"/>
</dbReference>
<sequence>MATGENKTAETMADVAAYLDTVEPAERQADGRVVAALMARLSGEPPRLWGPSIIGFGRYHYRYDSGREGDMCRIGFAPRKAELVFFLAGLDDADLMALGRHRRGKGCLYVKRLADIDMGTLEALIVQSLAHMDGLYPR</sequence>